<dbReference type="Proteomes" id="UP001597110">
    <property type="component" value="Unassembled WGS sequence"/>
</dbReference>
<evidence type="ECO:0000313" key="2">
    <source>
        <dbReference type="EMBL" id="MFD0726713.1"/>
    </source>
</evidence>
<dbReference type="RefSeq" id="WP_386824838.1">
    <property type="nucleotide sequence ID" value="NZ_JBHTIF010000003.1"/>
</dbReference>
<gene>
    <name evidence="2" type="ORF">ACFQ0E_14010</name>
</gene>
<keyword evidence="1" id="KW-1133">Transmembrane helix</keyword>
<keyword evidence="3" id="KW-1185">Reference proteome</keyword>
<keyword evidence="1" id="KW-0812">Transmembrane</keyword>
<proteinExistence type="predicted"/>
<name>A0ABW2YIJ1_9GAMM</name>
<dbReference type="EMBL" id="JBHTIF010000003">
    <property type="protein sequence ID" value="MFD0726713.1"/>
    <property type="molecule type" value="Genomic_DNA"/>
</dbReference>
<keyword evidence="1" id="KW-0472">Membrane</keyword>
<reference evidence="3" key="1">
    <citation type="journal article" date="2019" name="Int. J. Syst. Evol. Microbiol.">
        <title>The Global Catalogue of Microorganisms (GCM) 10K type strain sequencing project: providing services to taxonomists for standard genome sequencing and annotation.</title>
        <authorList>
            <consortium name="The Broad Institute Genomics Platform"/>
            <consortium name="The Broad Institute Genome Sequencing Center for Infectious Disease"/>
            <person name="Wu L."/>
            <person name="Ma J."/>
        </authorList>
    </citation>
    <scope>NUCLEOTIDE SEQUENCE [LARGE SCALE GENOMIC DNA]</scope>
    <source>
        <strain evidence="3">CCUG 55585</strain>
    </source>
</reference>
<sequence>MQQASTAAEPAVTARSVAPATTVPAPVVTTKMVPERPVAPIPYRKEGSAAGGSLIGVLAITVLMLAVFVVVLRLAKSRGLLDRWIVSGPVGATANRAGHDAMRVEQALRVSPRTMLYRIRDGERRYVLVESIAANARLHPLRDGDDAPSLDDGHDDEQ</sequence>
<protein>
    <recommendedName>
        <fullName evidence="4">Flagellar biosynthesis protein, FliO</fullName>
    </recommendedName>
</protein>
<organism evidence="2 3">
    <name type="scientific">Lysobacter brunescens</name>
    <dbReference type="NCBI Taxonomy" id="262323"/>
    <lineage>
        <taxon>Bacteria</taxon>
        <taxon>Pseudomonadati</taxon>
        <taxon>Pseudomonadota</taxon>
        <taxon>Gammaproteobacteria</taxon>
        <taxon>Lysobacterales</taxon>
        <taxon>Lysobacteraceae</taxon>
        <taxon>Lysobacter</taxon>
    </lineage>
</organism>
<evidence type="ECO:0000256" key="1">
    <source>
        <dbReference type="SAM" id="Phobius"/>
    </source>
</evidence>
<accession>A0ABW2YIJ1</accession>
<comment type="caution">
    <text evidence="2">The sequence shown here is derived from an EMBL/GenBank/DDBJ whole genome shotgun (WGS) entry which is preliminary data.</text>
</comment>
<evidence type="ECO:0000313" key="3">
    <source>
        <dbReference type="Proteomes" id="UP001597110"/>
    </source>
</evidence>
<evidence type="ECO:0008006" key="4">
    <source>
        <dbReference type="Google" id="ProtNLM"/>
    </source>
</evidence>
<feature type="transmembrane region" description="Helical" evidence="1">
    <location>
        <begin position="54"/>
        <end position="75"/>
    </location>
</feature>